<reference evidence="1 2" key="1">
    <citation type="journal article" date="2017" name="Genome Biol.">
        <title>New reference genome sequences of hot pepper reveal the massive evolution of plant disease-resistance genes by retroduplication.</title>
        <authorList>
            <person name="Kim S."/>
            <person name="Park J."/>
            <person name="Yeom S.I."/>
            <person name="Kim Y.M."/>
            <person name="Seo E."/>
            <person name="Kim K.T."/>
            <person name="Kim M.S."/>
            <person name="Lee J.M."/>
            <person name="Cheong K."/>
            <person name="Shin H.S."/>
            <person name="Kim S.B."/>
            <person name="Han K."/>
            <person name="Lee J."/>
            <person name="Park M."/>
            <person name="Lee H.A."/>
            <person name="Lee H.Y."/>
            <person name="Lee Y."/>
            <person name="Oh S."/>
            <person name="Lee J.H."/>
            <person name="Choi E."/>
            <person name="Choi E."/>
            <person name="Lee S.E."/>
            <person name="Jeon J."/>
            <person name="Kim H."/>
            <person name="Choi G."/>
            <person name="Song H."/>
            <person name="Lee J."/>
            <person name="Lee S.C."/>
            <person name="Kwon J.K."/>
            <person name="Lee H.Y."/>
            <person name="Koo N."/>
            <person name="Hong Y."/>
            <person name="Kim R.W."/>
            <person name="Kang W.H."/>
            <person name="Huh J.H."/>
            <person name="Kang B.C."/>
            <person name="Yang T.J."/>
            <person name="Lee Y.H."/>
            <person name="Bennetzen J.L."/>
            <person name="Choi D."/>
        </authorList>
    </citation>
    <scope>NUCLEOTIDE SEQUENCE [LARGE SCALE GENOMIC DNA]</scope>
    <source>
        <strain evidence="2">cv. PBC81</strain>
    </source>
</reference>
<dbReference type="EMBL" id="MLFT02000002">
    <property type="protein sequence ID" value="PHT56085.1"/>
    <property type="molecule type" value="Genomic_DNA"/>
</dbReference>
<evidence type="ECO:0000313" key="1">
    <source>
        <dbReference type="EMBL" id="PHT56085.1"/>
    </source>
</evidence>
<sequence>MRSIKSLQHLRRVYSKMKRSSLWLRKPFSPLGCMEGGIDEVTVVEQKLSTPPGSMLVEGKKEAVVNQRPSALPGSILG</sequence>
<proteinExistence type="predicted"/>
<evidence type="ECO:0000313" key="2">
    <source>
        <dbReference type="Proteomes" id="UP000224567"/>
    </source>
</evidence>
<keyword evidence="2" id="KW-1185">Reference proteome</keyword>
<organism evidence="1 2">
    <name type="scientific">Capsicum baccatum</name>
    <name type="common">Peruvian pepper</name>
    <dbReference type="NCBI Taxonomy" id="33114"/>
    <lineage>
        <taxon>Eukaryota</taxon>
        <taxon>Viridiplantae</taxon>
        <taxon>Streptophyta</taxon>
        <taxon>Embryophyta</taxon>
        <taxon>Tracheophyta</taxon>
        <taxon>Spermatophyta</taxon>
        <taxon>Magnoliopsida</taxon>
        <taxon>eudicotyledons</taxon>
        <taxon>Gunneridae</taxon>
        <taxon>Pentapetalae</taxon>
        <taxon>asterids</taxon>
        <taxon>lamiids</taxon>
        <taxon>Solanales</taxon>
        <taxon>Solanaceae</taxon>
        <taxon>Solanoideae</taxon>
        <taxon>Capsiceae</taxon>
        <taxon>Capsicum</taxon>
    </lineage>
</organism>
<dbReference type="AlphaFoldDB" id="A0A2G2XF05"/>
<comment type="caution">
    <text evidence="1">The sequence shown here is derived from an EMBL/GenBank/DDBJ whole genome shotgun (WGS) entry which is preliminary data.</text>
</comment>
<protein>
    <submittedName>
        <fullName evidence="1">Uncharacterized protein</fullName>
    </submittedName>
</protein>
<name>A0A2G2XF05_CAPBA</name>
<accession>A0A2G2XF05</accession>
<reference evidence="2" key="2">
    <citation type="journal article" date="2017" name="J. Anim. Genet.">
        <title>Multiple reference genome sequences of hot pepper reveal the massive evolution of plant disease resistance genes by retroduplication.</title>
        <authorList>
            <person name="Kim S."/>
            <person name="Park J."/>
            <person name="Yeom S.-I."/>
            <person name="Kim Y.-M."/>
            <person name="Seo E."/>
            <person name="Kim K.-T."/>
            <person name="Kim M.-S."/>
            <person name="Lee J.M."/>
            <person name="Cheong K."/>
            <person name="Shin H.-S."/>
            <person name="Kim S.-B."/>
            <person name="Han K."/>
            <person name="Lee J."/>
            <person name="Park M."/>
            <person name="Lee H.-A."/>
            <person name="Lee H.-Y."/>
            <person name="Lee Y."/>
            <person name="Oh S."/>
            <person name="Lee J.H."/>
            <person name="Choi E."/>
            <person name="Choi E."/>
            <person name="Lee S.E."/>
            <person name="Jeon J."/>
            <person name="Kim H."/>
            <person name="Choi G."/>
            <person name="Song H."/>
            <person name="Lee J."/>
            <person name="Lee S.-C."/>
            <person name="Kwon J.-K."/>
            <person name="Lee H.-Y."/>
            <person name="Koo N."/>
            <person name="Hong Y."/>
            <person name="Kim R.W."/>
            <person name="Kang W.-H."/>
            <person name="Huh J.H."/>
            <person name="Kang B.-C."/>
            <person name="Yang T.-J."/>
            <person name="Lee Y.-H."/>
            <person name="Bennetzen J.L."/>
            <person name="Choi D."/>
        </authorList>
    </citation>
    <scope>NUCLEOTIDE SEQUENCE [LARGE SCALE GENOMIC DNA]</scope>
    <source>
        <strain evidence="2">cv. PBC81</strain>
    </source>
</reference>
<gene>
    <name evidence="1" type="ORF">CQW23_04571</name>
</gene>
<dbReference type="Proteomes" id="UP000224567">
    <property type="component" value="Unassembled WGS sequence"/>
</dbReference>